<dbReference type="Pfam" id="PF16472">
    <property type="entry name" value="DUF5050"/>
    <property type="match status" value="1"/>
</dbReference>
<dbReference type="InterPro" id="IPR032485">
    <property type="entry name" value="LRP1-like_beta_prop"/>
</dbReference>
<organism evidence="4 5">
    <name type="scientific">Eisenbergiella tayi</name>
    <dbReference type="NCBI Taxonomy" id="1432052"/>
    <lineage>
        <taxon>Bacteria</taxon>
        <taxon>Bacillati</taxon>
        <taxon>Bacillota</taxon>
        <taxon>Clostridia</taxon>
        <taxon>Lachnospirales</taxon>
        <taxon>Lachnospiraceae</taxon>
        <taxon>Eisenbergiella</taxon>
    </lineage>
</organism>
<accession>A0A1E3UDU8</accession>
<keyword evidence="1" id="KW-0812">Transmembrane</keyword>
<evidence type="ECO:0000259" key="3">
    <source>
        <dbReference type="Pfam" id="PF16472"/>
    </source>
</evidence>
<dbReference type="SUPFAM" id="SSF82171">
    <property type="entry name" value="DPP6 N-terminal domain-like"/>
    <property type="match status" value="1"/>
</dbReference>
<comment type="caution">
    <text evidence="4">The sequence shown here is derived from an EMBL/GenBank/DDBJ whole genome shotgun (WGS) entry which is preliminary data.</text>
</comment>
<dbReference type="RefSeq" id="WP_069431908.1">
    <property type="nucleotide sequence ID" value="NZ_MEHA01000017.1"/>
</dbReference>
<sequence>MFCKNCGSKLDDDAVFCEKCGTAIKRTASLDLAKDSTTQESSSSNQISNELTNENSTAAVTKPKNRRIIALVAALAVIVAAVIFFALNKSTFGVSDPRVESNFNNGGKLAFDDKTLYFIGLYDENDSETCVYSTSYTGTNKSLVSSNPNISRIRIANGKILYATYEDDTYKIGLMEKDGSNDNVLVELTNDSDNYLNDFSASDTTLYYLYNDELRMQPMSDGEDSLLLDNIEDFILAGDTIYYATESSIFSYDIKKAESVEICSSEAYNLVLCDEKIYFKNDNGIYRVSLTGKESAELIVKDSKVGNFVIDGDNIYYLQTLETDEITELAKYIDEDEYFTHALAMIGSGQIKRVPKAGGSAESVDSNQPLSTALFVYPDGMYSRTSIFSDTLSLVEFE</sequence>
<dbReference type="AlphaFoldDB" id="A0A1E3UDU8"/>
<feature type="domain" description="Prolow-density lipoprotein receptor-related protein 1-like beta-propeller" evidence="3">
    <location>
        <begin position="101"/>
        <end position="325"/>
    </location>
</feature>
<protein>
    <recommendedName>
        <fullName evidence="6">Zinc-ribbon domain-containing protein</fullName>
    </recommendedName>
</protein>
<name>A0A1E3UDU8_9FIRM</name>
<feature type="domain" description="Zinc-ribbon" evidence="2">
    <location>
        <begin position="2"/>
        <end position="23"/>
    </location>
</feature>
<gene>
    <name evidence="4" type="ORF">BEI59_21175</name>
</gene>
<dbReference type="EMBL" id="MEHA01000017">
    <property type="protein sequence ID" value="ODR48466.1"/>
    <property type="molecule type" value="Genomic_DNA"/>
</dbReference>
<keyword evidence="1" id="KW-1133">Transmembrane helix</keyword>
<evidence type="ECO:0008006" key="6">
    <source>
        <dbReference type="Google" id="ProtNLM"/>
    </source>
</evidence>
<feature type="transmembrane region" description="Helical" evidence="1">
    <location>
        <begin position="68"/>
        <end position="87"/>
    </location>
</feature>
<dbReference type="InterPro" id="IPR026870">
    <property type="entry name" value="Zinc_ribbon_dom"/>
</dbReference>
<evidence type="ECO:0000259" key="2">
    <source>
        <dbReference type="Pfam" id="PF13240"/>
    </source>
</evidence>
<keyword evidence="1" id="KW-0472">Membrane</keyword>
<dbReference type="Pfam" id="PF13240">
    <property type="entry name" value="Zn_Ribbon_1"/>
    <property type="match status" value="1"/>
</dbReference>
<dbReference type="Proteomes" id="UP000094271">
    <property type="component" value="Unassembled WGS sequence"/>
</dbReference>
<evidence type="ECO:0000313" key="4">
    <source>
        <dbReference type="EMBL" id="ODR48466.1"/>
    </source>
</evidence>
<evidence type="ECO:0000313" key="5">
    <source>
        <dbReference type="Proteomes" id="UP000094271"/>
    </source>
</evidence>
<evidence type="ECO:0000256" key="1">
    <source>
        <dbReference type="SAM" id="Phobius"/>
    </source>
</evidence>
<proteinExistence type="predicted"/>
<reference evidence="4 5" key="1">
    <citation type="submission" date="2016-08" db="EMBL/GenBank/DDBJ databases">
        <authorList>
            <person name="Seilhamer J.J."/>
        </authorList>
    </citation>
    <scope>NUCLEOTIDE SEQUENCE [LARGE SCALE GENOMIC DNA]</scope>
    <source>
        <strain evidence="4 5">NML150140-1</strain>
    </source>
</reference>